<dbReference type="PANTHER" id="PTHR48107">
    <property type="entry name" value="NADPH-DEPENDENT ALDEHYDE REDUCTASE-LIKE PROTEIN, CHLOROPLASTIC-RELATED"/>
    <property type="match status" value="1"/>
</dbReference>
<organism evidence="4 5">
    <name type="scientific">Microdochium trichocladiopsis</name>
    <dbReference type="NCBI Taxonomy" id="1682393"/>
    <lineage>
        <taxon>Eukaryota</taxon>
        <taxon>Fungi</taxon>
        <taxon>Dikarya</taxon>
        <taxon>Ascomycota</taxon>
        <taxon>Pezizomycotina</taxon>
        <taxon>Sordariomycetes</taxon>
        <taxon>Xylariomycetidae</taxon>
        <taxon>Xylariales</taxon>
        <taxon>Microdochiaceae</taxon>
        <taxon>Microdochium</taxon>
    </lineage>
</organism>
<dbReference type="PRINTS" id="PR00081">
    <property type="entry name" value="GDHRDH"/>
</dbReference>
<dbReference type="InterPro" id="IPR036291">
    <property type="entry name" value="NAD(P)-bd_dom_sf"/>
</dbReference>
<dbReference type="FunFam" id="3.40.50.720:FF:000084">
    <property type="entry name" value="Short-chain dehydrogenase reductase"/>
    <property type="match status" value="1"/>
</dbReference>
<dbReference type="Pfam" id="PF13561">
    <property type="entry name" value="adh_short_C2"/>
    <property type="match status" value="1"/>
</dbReference>
<evidence type="ECO:0000256" key="1">
    <source>
        <dbReference type="ARBA" id="ARBA00006484"/>
    </source>
</evidence>
<keyword evidence="3" id="KW-0560">Oxidoreductase</keyword>
<dbReference type="PANTHER" id="PTHR48107:SF7">
    <property type="entry name" value="RE15974P"/>
    <property type="match status" value="1"/>
</dbReference>
<dbReference type="RefSeq" id="XP_046014736.1">
    <property type="nucleotide sequence ID" value="XM_046149696.1"/>
</dbReference>
<dbReference type="InterPro" id="IPR002347">
    <property type="entry name" value="SDR_fam"/>
</dbReference>
<keyword evidence="5" id="KW-1185">Reference proteome</keyword>
<dbReference type="OrthoDB" id="47007at2759"/>
<dbReference type="Gene3D" id="3.40.50.720">
    <property type="entry name" value="NAD(P)-binding Rossmann-like Domain"/>
    <property type="match status" value="1"/>
</dbReference>
<gene>
    <name evidence="4" type="ORF">B0I36DRAFT_239538</name>
</gene>
<comment type="caution">
    <text evidence="4">The sequence shown here is derived from an EMBL/GenBank/DDBJ whole genome shotgun (WGS) entry which is preliminary data.</text>
</comment>
<dbReference type="PROSITE" id="PS00061">
    <property type="entry name" value="ADH_SHORT"/>
    <property type="match status" value="1"/>
</dbReference>
<dbReference type="SUPFAM" id="SSF51735">
    <property type="entry name" value="NAD(P)-binding Rossmann-fold domains"/>
    <property type="match status" value="1"/>
</dbReference>
<proteinExistence type="inferred from homology"/>
<comment type="similarity">
    <text evidence="1">Belongs to the short-chain dehydrogenases/reductases (SDR) family.</text>
</comment>
<reference evidence="4" key="1">
    <citation type="journal article" date="2021" name="Nat. Commun.">
        <title>Genetic determinants of endophytism in the Arabidopsis root mycobiome.</title>
        <authorList>
            <person name="Mesny F."/>
            <person name="Miyauchi S."/>
            <person name="Thiergart T."/>
            <person name="Pickel B."/>
            <person name="Atanasova L."/>
            <person name="Karlsson M."/>
            <person name="Huettel B."/>
            <person name="Barry K.W."/>
            <person name="Haridas S."/>
            <person name="Chen C."/>
            <person name="Bauer D."/>
            <person name="Andreopoulos W."/>
            <person name="Pangilinan J."/>
            <person name="LaButti K."/>
            <person name="Riley R."/>
            <person name="Lipzen A."/>
            <person name="Clum A."/>
            <person name="Drula E."/>
            <person name="Henrissat B."/>
            <person name="Kohler A."/>
            <person name="Grigoriev I.V."/>
            <person name="Martin F.M."/>
            <person name="Hacquard S."/>
        </authorList>
    </citation>
    <scope>NUCLEOTIDE SEQUENCE</scope>
    <source>
        <strain evidence="4">MPI-CAGE-CH-0230</strain>
    </source>
</reference>
<dbReference type="InterPro" id="IPR020904">
    <property type="entry name" value="Sc_DH/Rdtase_CS"/>
</dbReference>
<sequence>MAASLALQDKVVLITGASKGIGRAIALKVASLGARVVINYSRDSSAAESLVFELNNIAAGRQGEGQGGDRALAVQADAGSVAGITQLVDAAVAKFGRIDVLVPNAGIMPLQDLAHTTEELFDRTYALNVKGPLFLAQKAVPHMGSDKETSGRIIFVSTGVVRSSAVNPLYALYASTKGAVEQISRCLSKELGPKGITVNCVAPGPTGTDLFFEGKSEAMIKGISAASPFQRLGTPEEIAGVVAFLAGADSAWVSGQVLGVNGAAFV</sequence>
<name>A0A9P8Y9Z8_9PEZI</name>
<keyword evidence="2" id="KW-0521">NADP</keyword>
<dbReference type="GO" id="GO:0016614">
    <property type="term" value="F:oxidoreductase activity, acting on CH-OH group of donors"/>
    <property type="evidence" value="ECO:0007669"/>
    <property type="project" value="UniProtKB-ARBA"/>
</dbReference>
<dbReference type="Proteomes" id="UP000756346">
    <property type="component" value="Unassembled WGS sequence"/>
</dbReference>
<evidence type="ECO:0000256" key="2">
    <source>
        <dbReference type="ARBA" id="ARBA00022857"/>
    </source>
</evidence>
<protein>
    <submittedName>
        <fullName evidence="4">Uncharacterized protein</fullName>
    </submittedName>
</protein>
<accession>A0A9P8Y9Z8</accession>
<evidence type="ECO:0000256" key="3">
    <source>
        <dbReference type="ARBA" id="ARBA00023002"/>
    </source>
</evidence>
<dbReference type="PRINTS" id="PR00080">
    <property type="entry name" value="SDRFAMILY"/>
</dbReference>
<dbReference type="EMBL" id="JAGTJQ010000003">
    <property type="protein sequence ID" value="KAH7034643.1"/>
    <property type="molecule type" value="Genomic_DNA"/>
</dbReference>
<dbReference type="AlphaFoldDB" id="A0A9P8Y9Z8"/>
<dbReference type="GeneID" id="70179242"/>
<evidence type="ECO:0000313" key="5">
    <source>
        <dbReference type="Proteomes" id="UP000756346"/>
    </source>
</evidence>
<evidence type="ECO:0000313" key="4">
    <source>
        <dbReference type="EMBL" id="KAH7034643.1"/>
    </source>
</evidence>